<dbReference type="PANTHER" id="PTHR43794:SF11">
    <property type="entry name" value="AMIDOHYDROLASE-RELATED DOMAIN-CONTAINING PROTEIN"/>
    <property type="match status" value="1"/>
</dbReference>
<dbReference type="SUPFAM" id="SSF51338">
    <property type="entry name" value="Composite domain of metallo-dependent hydrolases"/>
    <property type="match status" value="1"/>
</dbReference>
<sequence>MSGNVLLKDARIIRKDGSIEGPSDILVESGVIRAVVKAGAGVQVNPEAETIDCSGCFASPGLVNLHTHSPMTVFRGIAEDVSIEDWFNAKIWPYESRLTPADVRVGAMLAIYEMLDSGVTAFFDHYFFSREIVRAAEDAGIRADIAPTIFGAAPNWKDALRESVRLAEEVNGKNGRVRVRIGPHAPYTCPPDVLKTCVEEARNLGVGIHIHVSETAKQVEDSLKLYGKTPFKVLYDVGAMEVPCVFAHGIWITEDDLSLLNDRCFFAVAPKTYLKLAAGFGNLYRFMSKPASVRRIHVGAGTDGAASSNTLNPLEQARLFSLLGKHHMGDATCFDLNTTWGILMKGHEALGQNTGDVAPGFAADIVIWDLKQGNTVPVYDPLAAIVYSADGRNVRDVLVAGEFRKRGGKVIAIDLDEVMRDVELVKERLLREGGGQAVVRY</sequence>
<dbReference type="AlphaFoldDB" id="A0AAT9LDB7"/>
<dbReference type="InterPro" id="IPR032466">
    <property type="entry name" value="Metal_Hydrolase"/>
</dbReference>
<dbReference type="InterPro" id="IPR006680">
    <property type="entry name" value="Amidohydro-rel"/>
</dbReference>
<dbReference type="Pfam" id="PF01979">
    <property type="entry name" value="Amidohydro_1"/>
    <property type="match status" value="1"/>
</dbReference>
<dbReference type="KEGG" id="fcz:IMF26_01575"/>
<evidence type="ECO:0000256" key="1">
    <source>
        <dbReference type="ARBA" id="ARBA00022801"/>
    </source>
</evidence>
<reference evidence="3" key="2">
    <citation type="journal article" date="2023" name="Biology">
        <title>Prokaryotic Life Associated with Coal-Fire Gas Vents Revealed by Metagenomics.</title>
        <authorList>
            <person name="Kadnikov V.V."/>
            <person name="Mardanov A.V."/>
            <person name="Beletsky A.V."/>
            <person name="Karnachuk O.V."/>
            <person name="Ravin N.V."/>
        </authorList>
    </citation>
    <scope>NUCLEOTIDE SEQUENCE</scope>
    <source>
        <strain evidence="3">Bu02</strain>
    </source>
</reference>
<keyword evidence="1" id="KW-0378">Hydrolase</keyword>
<protein>
    <submittedName>
        <fullName evidence="3">Amidohydrolase</fullName>
    </submittedName>
</protein>
<evidence type="ECO:0000259" key="2">
    <source>
        <dbReference type="Pfam" id="PF01979"/>
    </source>
</evidence>
<dbReference type="GO" id="GO:0016810">
    <property type="term" value="F:hydrolase activity, acting on carbon-nitrogen (but not peptide) bonds"/>
    <property type="evidence" value="ECO:0007669"/>
    <property type="project" value="InterPro"/>
</dbReference>
<name>A0AAT9LDB7_9FIRM</name>
<reference evidence="3" key="1">
    <citation type="submission" date="2020-10" db="EMBL/GenBank/DDBJ databases">
        <authorList>
            <person name="Kadnikov V."/>
            <person name="Beletsky A.V."/>
            <person name="Mardanov A.V."/>
            <person name="Karnachuk O.V."/>
            <person name="Ravin N.V."/>
        </authorList>
    </citation>
    <scope>NUCLEOTIDE SEQUENCE</scope>
    <source>
        <strain evidence="3">Bu02</strain>
    </source>
</reference>
<proteinExistence type="predicted"/>
<dbReference type="InterPro" id="IPR050287">
    <property type="entry name" value="MTA/SAH_deaminase"/>
</dbReference>
<feature type="domain" description="Amidohydrolase-related" evidence="2">
    <location>
        <begin position="58"/>
        <end position="402"/>
    </location>
</feature>
<gene>
    <name evidence="3" type="ORF">IMF26_01575</name>
</gene>
<dbReference type="Gene3D" id="3.20.20.140">
    <property type="entry name" value="Metal-dependent hydrolases"/>
    <property type="match status" value="1"/>
</dbReference>
<dbReference type="EMBL" id="CP062796">
    <property type="protein sequence ID" value="QUL98798.1"/>
    <property type="molecule type" value="Genomic_DNA"/>
</dbReference>
<organism evidence="3">
    <name type="scientific">Candidatus Fermentithermobacillus carboniphilus</name>
    <dbReference type="NCBI Taxonomy" id="3085328"/>
    <lineage>
        <taxon>Bacteria</taxon>
        <taxon>Bacillati</taxon>
        <taxon>Bacillota</taxon>
        <taxon>Candidatus Fermentithermobacillia</taxon>
        <taxon>Candidatus Fermentithermobacillales</taxon>
        <taxon>Candidatus Fermentithermobacillaceae</taxon>
        <taxon>Candidatus Fermentithermobacillus</taxon>
    </lineage>
</organism>
<dbReference type="InterPro" id="IPR011059">
    <property type="entry name" value="Metal-dep_hydrolase_composite"/>
</dbReference>
<dbReference type="Gene3D" id="2.30.40.10">
    <property type="entry name" value="Urease, subunit C, domain 1"/>
    <property type="match status" value="1"/>
</dbReference>
<dbReference type="SUPFAM" id="SSF51556">
    <property type="entry name" value="Metallo-dependent hydrolases"/>
    <property type="match status" value="1"/>
</dbReference>
<accession>A0AAT9LDB7</accession>
<dbReference type="CDD" id="cd01298">
    <property type="entry name" value="ATZ_TRZ_like"/>
    <property type="match status" value="1"/>
</dbReference>
<dbReference type="PANTHER" id="PTHR43794">
    <property type="entry name" value="AMINOHYDROLASE SSNA-RELATED"/>
    <property type="match status" value="1"/>
</dbReference>
<evidence type="ECO:0000313" key="3">
    <source>
        <dbReference type="EMBL" id="QUL98798.1"/>
    </source>
</evidence>